<reference evidence="2" key="2">
    <citation type="submission" date="2023-04" db="EMBL/GenBank/DDBJ databases">
        <authorList>
            <person name="Bu L."/>
            <person name="Lu L."/>
            <person name="Laidemitt M.R."/>
            <person name="Zhang S.M."/>
            <person name="Mutuku M."/>
            <person name="Mkoji G."/>
            <person name="Steinauer M."/>
            <person name="Loker E.S."/>
        </authorList>
    </citation>
    <scope>NUCLEOTIDE SEQUENCE</scope>
    <source>
        <strain evidence="2">KasaAsao</strain>
        <tissue evidence="2">Whole Snail</tissue>
    </source>
</reference>
<evidence type="ECO:0000313" key="2">
    <source>
        <dbReference type="EMBL" id="KAK0038624.1"/>
    </source>
</evidence>
<keyword evidence="3" id="KW-1185">Reference proteome</keyword>
<name>A0AAD8AML5_BIOPF</name>
<organism evidence="2 3">
    <name type="scientific">Biomphalaria pfeifferi</name>
    <name type="common">Bloodfluke planorb</name>
    <name type="synonym">Freshwater snail</name>
    <dbReference type="NCBI Taxonomy" id="112525"/>
    <lineage>
        <taxon>Eukaryota</taxon>
        <taxon>Metazoa</taxon>
        <taxon>Spiralia</taxon>
        <taxon>Lophotrochozoa</taxon>
        <taxon>Mollusca</taxon>
        <taxon>Gastropoda</taxon>
        <taxon>Heterobranchia</taxon>
        <taxon>Euthyneura</taxon>
        <taxon>Panpulmonata</taxon>
        <taxon>Hygrophila</taxon>
        <taxon>Lymnaeoidea</taxon>
        <taxon>Planorbidae</taxon>
        <taxon>Biomphalaria</taxon>
    </lineage>
</organism>
<gene>
    <name evidence="2" type="ORF">Bpfe_031568</name>
</gene>
<evidence type="ECO:0000256" key="1">
    <source>
        <dbReference type="SAM" id="MobiDB-lite"/>
    </source>
</evidence>
<feature type="region of interest" description="Disordered" evidence="1">
    <location>
        <begin position="85"/>
        <end position="144"/>
    </location>
</feature>
<accession>A0AAD8AML5</accession>
<sequence>MLAPAKDNLTFEVLAWTPGTKGAVTGEVFQMILPERPTQDELTAYFNEVKGKVSGKMVLMGKPAVIPVNFNPQNKRIDDETLKRRLDPNAAPPQFTPPPQPTPKPNQLTGLQIAEQIDKFLLDSGVPRPHQRRGARTRTNSGVQ</sequence>
<dbReference type="Proteomes" id="UP001233172">
    <property type="component" value="Unassembled WGS sequence"/>
</dbReference>
<dbReference type="AlphaFoldDB" id="A0AAD8AML5"/>
<comment type="caution">
    <text evidence="2">The sequence shown here is derived from an EMBL/GenBank/DDBJ whole genome shotgun (WGS) entry which is preliminary data.</text>
</comment>
<dbReference type="EMBL" id="JASAOG010000496">
    <property type="protein sequence ID" value="KAK0038624.1"/>
    <property type="molecule type" value="Genomic_DNA"/>
</dbReference>
<reference evidence="2" key="1">
    <citation type="journal article" date="2023" name="PLoS Negl. Trop. Dis.">
        <title>A genome sequence for Biomphalaria pfeifferi, the major vector snail for the human-infecting parasite Schistosoma mansoni.</title>
        <authorList>
            <person name="Bu L."/>
            <person name="Lu L."/>
            <person name="Laidemitt M.R."/>
            <person name="Zhang S.M."/>
            <person name="Mutuku M."/>
            <person name="Mkoji G."/>
            <person name="Steinauer M."/>
            <person name="Loker E.S."/>
        </authorList>
    </citation>
    <scope>NUCLEOTIDE SEQUENCE</scope>
    <source>
        <strain evidence="2">KasaAsao</strain>
    </source>
</reference>
<proteinExistence type="predicted"/>
<feature type="compositionally biased region" description="Pro residues" evidence="1">
    <location>
        <begin position="90"/>
        <end position="104"/>
    </location>
</feature>
<evidence type="ECO:0000313" key="3">
    <source>
        <dbReference type="Proteomes" id="UP001233172"/>
    </source>
</evidence>
<protein>
    <submittedName>
        <fullName evidence="2">M20/M25/M40 family metallo-hydrolase</fullName>
    </submittedName>
</protein>